<proteinExistence type="predicted"/>
<evidence type="ECO:0000313" key="2">
    <source>
        <dbReference type="EMBL" id="HIQ97775.1"/>
    </source>
</evidence>
<dbReference type="PANTHER" id="PTHR43649:SF32">
    <property type="entry name" value="SUGAR BINDING SECRETED PROTEIN"/>
    <property type="match status" value="1"/>
</dbReference>
<dbReference type="Gene3D" id="3.40.190.10">
    <property type="entry name" value="Periplasmic binding protein-like II"/>
    <property type="match status" value="1"/>
</dbReference>
<dbReference type="EMBL" id="DVFT01000214">
    <property type="protein sequence ID" value="HIQ97775.1"/>
    <property type="molecule type" value="Genomic_DNA"/>
</dbReference>
<organism evidence="2 3">
    <name type="scientific">Candidatus Limivivens merdigallinarum</name>
    <dbReference type="NCBI Taxonomy" id="2840859"/>
    <lineage>
        <taxon>Bacteria</taxon>
        <taxon>Bacillati</taxon>
        <taxon>Bacillota</taxon>
        <taxon>Clostridia</taxon>
        <taxon>Lachnospirales</taxon>
        <taxon>Lachnospiraceae</taxon>
        <taxon>Lachnospiraceae incertae sedis</taxon>
        <taxon>Candidatus Limivivens</taxon>
    </lineage>
</organism>
<comment type="caution">
    <text evidence="2">The sequence shown here is derived from an EMBL/GenBank/DDBJ whole genome shotgun (WGS) entry which is preliminary data.</text>
</comment>
<dbReference type="PANTHER" id="PTHR43649">
    <property type="entry name" value="ARABINOSE-BINDING PROTEIN-RELATED"/>
    <property type="match status" value="1"/>
</dbReference>
<dbReference type="InterPro" id="IPR050490">
    <property type="entry name" value="Bact_solute-bd_prot1"/>
</dbReference>
<dbReference type="InterPro" id="IPR006059">
    <property type="entry name" value="SBP"/>
</dbReference>
<evidence type="ECO:0000256" key="1">
    <source>
        <dbReference type="SAM" id="SignalP"/>
    </source>
</evidence>
<feature type="signal peptide" evidence="1">
    <location>
        <begin position="1"/>
        <end position="30"/>
    </location>
</feature>
<reference evidence="2" key="2">
    <citation type="journal article" date="2021" name="PeerJ">
        <title>Extensive microbial diversity within the chicken gut microbiome revealed by metagenomics and culture.</title>
        <authorList>
            <person name="Gilroy R."/>
            <person name="Ravi A."/>
            <person name="Getino M."/>
            <person name="Pursley I."/>
            <person name="Horton D.L."/>
            <person name="Alikhan N.F."/>
            <person name="Baker D."/>
            <person name="Gharbi K."/>
            <person name="Hall N."/>
            <person name="Watson M."/>
            <person name="Adriaenssens E.M."/>
            <person name="Foster-Nyarko E."/>
            <person name="Jarju S."/>
            <person name="Secka A."/>
            <person name="Antonio M."/>
            <person name="Oren A."/>
            <person name="Chaudhuri R.R."/>
            <person name="La Ragione R."/>
            <person name="Hildebrand F."/>
            <person name="Pallen M.J."/>
        </authorList>
    </citation>
    <scope>NUCLEOTIDE SEQUENCE</scope>
    <source>
        <strain evidence="2">ChiSjej3B21-11622</strain>
    </source>
</reference>
<sequence length="436" mass="47953">MKKKFVNTLLSASVIAAMMAGTFGGFVSQAAEEEASSDEPVTITYWGWDSNFYEPLMEAYSESHPNVTFEPTATEWGNMLTKAQQALASGSELPTIIPMDMTLIENWKEMDIMEDLTTYGLDVSKYNEIYMDAATTDDGKVIGLFENICPAGIAYKRDLAKEYLGTDDPAELQEMFSSYEAYVEKGKEVSEASNGEVFLFHSGQAVAEWLYFASEVPNVTDGTINMTEKMTDIMGKLVELRDAGAVDTYQNGTPEANATYAGENHIFYPCPDWALTYYIESNDPEGSGNWGLIKAPVGYTHGGTAMGITSASGDAEKQVAYDFITWCISDPEGAAVMRDKVGYISIDNEYTADSEFFKRSDEDFFGGQDISTLYYQDIIGQASIVTPSIYDNDIVNTRNDVAQQVMNDPEMTTEDAVAAAVEELTQLVGSEDVTIK</sequence>
<dbReference type="Pfam" id="PF01547">
    <property type="entry name" value="SBP_bac_1"/>
    <property type="match status" value="1"/>
</dbReference>
<feature type="chain" id="PRO_5039665976" evidence="1">
    <location>
        <begin position="31"/>
        <end position="436"/>
    </location>
</feature>
<accession>A0A9D1D1Z5</accession>
<protein>
    <submittedName>
        <fullName evidence="2">Extracellular solute-binding protein</fullName>
    </submittedName>
</protein>
<gene>
    <name evidence="2" type="ORF">IAB26_14600</name>
</gene>
<dbReference type="Proteomes" id="UP000886886">
    <property type="component" value="Unassembled WGS sequence"/>
</dbReference>
<name>A0A9D1D1Z5_9FIRM</name>
<dbReference type="SUPFAM" id="SSF53850">
    <property type="entry name" value="Periplasmic binding protein-like II"/>
    <property type="match status" value="1"/>
</dbReference>
<keyword evidence="1" id="KW-0732">Signal</keyword>
<evidence type="ECO:0000313" key="3">
    <source>
        <dbReference type="Proteomes" id="UP000886886"/>
    </source>
</evidence>
<dbReference type="AlphaFoldDB" id="A0A9D1D1Z5"/>
<reference evidence="2" key="1">
    <citation type="submission" date="2020-10" db="EMBL/GenBank/DDBJ databases">
        <authorList>
            <person name="Gilroy R."/>
        </authorList>
    </citation>
    <scope>NUCLEOTIDE SEQUENCE</scope>
    <source>
        <strain evidence="2">ChiSjej3B21-11622</strain>
    </source>
</reference>